<feature type="signal peptide" evidence="2">
    <location>
        <begin position="1"/>
        <end position="30"/>
    </location>
</feature>
<dbReference type="EMBL" id="SUMC01000006">
    <property type="protein sequence ID" value="TKA11865.1"/>
    <property type="molecule type" value="Genomic_DNA"/>
</dbReference>
<sequence>MFRVRRPALSAATAATLLLALTACGGSAGAKSSASSGSSDLSSVTLAVGDTGWARAQAVLKLAGLDKTPYKVKWSVFQGGDLQLQAVRAGALDVASSSEIPPVFAAADGNANFKVVAVQKGTTLQQEVVAPKGSKITSMAQLKGKKVGYVKNTTAEYFLYELLKQAGLKWSDIKAVPLLPDAGLAALNGGSIDALASYGNSIIAAHGQGATTIGSGADILSGNFNWEASDKTIASAAKRAALADLLARVNKGYAYIRNGHETDYAKVTATTTHQSVSEALSQYKAGEQQRPTTIGLTTKAAIVSEQQVADAFDALGALPKHLDVSTFWTDVLNSDLRKALAS</sequence>
<dbReference type="PROSITE" id="PS51257">
    <property type="entry name" value="PROKAR_LIPOPROTEIN"/>
    <property type="match status" value="1"/>
</dbReference>
<evidence type="ECO:0000259" key="3">
    <source>
        <dbReference type="SMART" id="SM00062"/>
    </source>
</evidence>
<protein>
    <submittedName>
        <fullName evidence="4">Transporter substrate-binding domain-containing protein</fullName>
    </submittedName>
</protein>
<evidence type="ECO:0000256" key="2">
    <source>
        <dbReference type="SAM" id="SignalP"/>
    </source>
</evidence>
<reference evidence="4 5" key="1">
    <citation type="submission" date="2019-04" db="EMBL/GenBank/DDBJ databases">
        <title>Streptomyces oryziradicis sp. nov., a novel actinomycete isolated from rhizosphere soil of rice (Oryza sativa L.).</title>
        <authorList>
            <person name="Li C."/>
        </authorList>
    </citation>
    <scope>NUCLEOTIDE SEQUENCE [LARGE SCALE GENOMIC DNA]</scope>
    <source>
        <strain evidence="4 5">NEAU-C40</strain>
    </source>
</reference>
<dbReference type="InterPro" id="IPR001638">
    <property type="entry name" value="Solute-binding_3/MltF_N"/>
</dbReference>
<feature type="domain" description="Solute-binding protein family 3/N-terminal" evidence="3">
    <location>
        <begin position="45"/>
        <end position="261"/>
    </location>
</feature>
<evidence type="ECO:0000256" key="1">
    <source>
        <dbReference type="ARBA" id="ARBA00010742"/>
    </source>
</evidence>
<dbReference type="AlphaFoldDB" id="A0A4U0T8V4"/>
<comment type="caution">
    <text evidence="4">The sequence shown here is derived from an EMBL/GenBank/DDBJ whole genome shotgun (WGS) entry which is preliminary data.</text>
</comment>
<evidence type="ECO:0000313" key="4">
    <source>
        <dbReference type="EMBL" id="TKA11865.1"/>
    </source>
</evidence>
<proteinExistence type="inferred from homology"/>
<gene>
    <name evidence="4" type="ORF">FCI23_08485</name>
</gene>
<dbReference type="Proteomes" id="UP000305778">
    <property type="component" value="Unassembled WGS sequence"/>
</dbReference>
<dbReference type="PANTHER" id="PTHR30024">
    <property type="entry name" value="ALIPHATIC SULFONATES-BINDING PROTEIN-RELATED"/>
    <property type="match status" value="1"/>
</dbReference>
<dbReference type="Pfam" id="PF09084">
    <property type="entry name" value="NMT1"/>
    <property type="match status" value="1"/>
</dbReference>
<comment type="similarity">
    <text evidence="1">Belongs to the bacterial solute-binding protein SsuA/TauA family.</text>
</comment>
<dbReference type="InterPro" id="IPR015168">
    <property type="entry name" value="SsuA/THI5"/>
</dbReference>
<keyword evidence="5" id="KW-1185">Reference proteome</keyword>
<dbReference type="PANTHER" id="PTHR30024:SF48">
    <property type="entry name" value="ABC TRANSPORTER SUBSTRATE-BINDING PROTEIN"/>
    <property type="match status" value="1"/>
</dbReference>
<name>A0A4U0T8V4_9ACTN</name>
<dbReference type="SUPFAM" id="SSF53850">
    <property type="entry name" value="Periplasmic binding protein-like II"/>
    <property type="match status" value="1"/>
</dbReference>
<dbReference type="OrthoDB" id="506623at2"/>
<evidence type="ECO:0000313" key="5">
    <source>
        <dbReference type="Proteomes" id="UP000305778"/>
    </source>
</evidence>
<organism evidence="4 5">
    <name type="scientific">Actinacidiphila oryziradicis</name>
    <dbReference type="NCBI Taxonomy" id="2571141"/>
    <lineage>
        <taxon>Bacteria</taxon>
        <taxon>Bacillati</taxon>
        <taxon>Actinomycetota</taxon>
        <taxon>Actinomycetes</taxon>
        <taxon>Kitasatosporales</taxon>
        <taxon>Streptomycetaceae</taxon>
        <taxon>Actinacidiphila</taxon>
    </lineage>
</organism>
<dbReference type="SMART" id="SM00062">
    <property type="entry name" value="PBPb"/>
    <property type="match status" value="1"/>
</dbReference>
<keyword evidence="2" id="KW-0732">Signal</keyword>
<dbReference type="Gene3D" id="3.40.190.10">
    <property type="entry name" value="Periplasmic binding protein-like II"/>
    <property type="match status" value="2"/>
</dbReference>
<feature type="chain" id="PRO_5021031537" evidence="2">
    <location>
        <begin position="31"/>
        <end position="342"/>
    </location>
</feature>
<dbReference type="RefSeq" id="WP_136722861.1">
    <property type="nucleotide sequence ID" value="NZ_SUMC01000006.1"/>
</dbReference>
<accession>A0A4U0T8V4</accession>